<dbReference type="EMBL" id="JACOFW010000048">
    <property type="protein sequence ID" value="MBC3809670.1"/>
    <property type="molecule type" value="Genomic_DNA"/>
</dbReference>
<dbReference type="InterPro" id="IPR011059">
    <property type="entry name" value="Metal-dep_hydrolase_composite"/>
</dbReference>
<sequence>MKSLTYRTTPTPVLDLLPSLIAPKTNRPLIAPKTNRPLGKRADMLVLDEQHPNLQDLPAVEVLNTWIFAGNDNLVRDVYVGGKQVVQAGQHVDQMRIQSEYVACMRELRRL</sequence>
<dbReference type="RefSeq" id="WP_186924727.1">
    <property type="nucleotide sequence ID" value="NZ_JACOFW010000048.1"/>
</dbReference>
<gene>
    <name evidence="1" type="ORF">H8K52_20245</name>
</gene>
<accession>A0ABR6XA08</accession>
<comment type="caution">
    <text evidence="1">The sequence shown here is derived from an EMBL/GenBank/DDBJ whole genome shotgun (WGS) entry which is preliminary data.</text>
</comment>
<organism evidence="1 2">
    <name type="scientific">Undibacterium seohonense</name>
    <dbReference type="NCBI Taxonomy" id="1344950"/>
    <lineage>
        <taxon>Bacteria</taxon>
        <taxon>Pseudomonadati</taxon>
        <taxon>Pseudomonadota</taxon>
        <taxon>Betaproteobacteria</taxon>
        <taxon>Burkholderiales</taxon>
        <taxon>Oxalobacteraceae</taxon>
        <taxon>Undibacterium</taxon>
    </lineage>
</organism>
<dbReference type="Proteomes" id="UP000648257">
    <property type="component" value="Unassembled WGS sequence"/>
</dbReference>
<dbReference type="Gene3D" id="2.30.40.10">
    <property type="entry name" value="Urease, subunit C, domain 1"/>
    <property type="match status" value="1"/>
</dbReference>
<evidence type="ECO:0000313" key="1">
    <source>
        <dbReference type="EMBL" id="MBC3809670.1"/>
    </source>
</evidence>
<keyword evidence="2" id="KW-1185">Reference proteome</keyword>
<dbReference type="SUPFAM" id="SSF51338">
    <property type="entry name" value="Composite domain of metallo-dependent hydrolases"/>
    <property type="match status" value="1"/>
</dbReference>
<evidence type="ECO:0000313" key="2">
    <source>
        <dbReference type="Proteomes" id="UP000648257"/>
    </source>
</evidence>
<proteinExistence type="predicted"/>
<protein>
    <submittedName>
        <fullName evidence="1">Uncharacterized protein</fullName>
    </submittedName>
</protein>
<reference evidence="1 2" key="1">
    <citation type="submission" date="2020-08" db="EMBL/GenBank/DDBJ databases">
        <title>Novel species isolated from subtropical streams in China.</title>
        <authorList>
            <person name="Lu H."/>
        </authorList>
    </citation>
    <scope>NUCLEOTIDE SEQUENCE [LARGE SCALE GENOMIC DNA]</scope>
    <source>
        <strain evidence="1 2">KACC 16656</strain>
    </source>
</reference>
<name>A0ABR6XA08_9BURK</name>